<proteinExistence type="predicted"/>
<name>A0ABS0SUB9_9CAUL</name>
<evidence type="ECO:0008006" key="4">
    <source>
        <dbReference type="Google" id="ProtNLM"/>
    </source>
</evidence>
<evidence type="ECO:0000256" key="1">
    <source>
        <dbReference type="SAM" id="MobiDB-lite"/>
    </source>
</evidence>
<feature type="compositionally biased region" description="Pro residues" evidence="1">
    <location>
        <begin position="226"/>
        <end position="242"/>
    </location>
</feature>
<dbReference type="InterPro" id="IPR046732">
    <property type="entry name" value="DUF6624"/>
</dbReference>
<comment type="caution">
    <text evidence="2">The sequence shown here is derived from an EMBL/GenBank/DDBJ whole genome shotgun (WGS) entry which is preliminary data.</text>
</comment>
<organism evidence="2 3">
    <name type="scientific">Caulobacter hibisci</name>
    <dbReference type="NCBI Taxonomy" id="2035993"/>
    <lineage>
        <taxon>Bacteria</taxon>
        <taxon>Pseudomonadati</taxon>
        <taxon>Pseudomonadota</taxon>
        <taxon>Alphaproteobacteria</taxon>
        <taxon>Caulobacterales</taxon>
        <taxon>Caulobacteraceae</taxon>
        <taxon>Caulobacter</taxon>
    </lineage>
</organism>
<dbReference type="EMBL" id="JADWOX010000002">
    <property type="protein sequence ID" value="MBI1683213.1"/>
    <property type="molecule type" value="Genomic_DNA"/>
</dbReference>
<keyword evidence="3" id="KW-1185">Reference proteome</keyword>
<gene>
    <name evidence="2" type="ORF">I4Q42_05985</name>
</gene>
<dbReference type="Pfam" id="PF20329">
    <property type="entry name" value="DUF6624"/>
    <property type="match status" value="1"/>
</dbReference>
<evidence type="ECO:0000313" key="3">
    <source>
        <dbReference type="Proteomes" id="UP000639859"/>
    </source>
</evidence>
<dbReference type="RefSeq" id="WP_198575135.1">
    <property type="nucleotide sequence ID" value="NZ_JADWOX010000002.1"/>
</dbReference>
<protein>
    <recommendedName>
        <fullName evidence="4">DUF4893 domain-containing protein</fullName>
    </recommendedName>
</protein>
<dbReference type="Proteomes" id="UP000639859">
    <property type="component" value="Unassembled WGS sequence"/>
</dbReference>
<feature type="region of interest" description="Disordered" evidence="1">
    <location>
        <begin position="219"/>
        <end position="242"/>
    </location>
</feature>
<reference evidence="2 3" key="1">
    <citation type="submission" date="2020-11" db="EMBL/GenBank/DDBJ databases">
        <title>genome sequence of strain KACC 18849.</title>
        <authorList>
            <person name="Gao J."/>
            <person name="Zhang X."/>
        </authorList>
    </citation>
    <scope>NUCLEOTIDE SEQUENCE [LARGE SCALE GENOMIC DNA]</scope>
    <source>
        <strain evidence="2 3">KACC 18849</strain>
    </source>
</reference>
<sequence length="242" mass="26672">MLELLIAAAMLAQTTAAPAPALVSPEARALIASVQASIDQEQARQAALPLPKDDAERLVRLGRLDQIPRRVALSFDYSTLPQAERDAAMRAAFAPIEAQDKSNREALLALLPPEGWFLRSRYGDKAATSAFHIIQHADTAAQERFLPALEPLVRAGEFEGQNYGMMFDRVATSNGRQQRYGTQFRCDGGKWRPYPIEDEAGLEARRALLAFPDPYAEYKARMQSGPPCPQTRSPPPPGMKLD</sequence>
<evidence type="ECO:0000313" key="2">
    <source>
        <dbReference type="EMBL" id="MBI1683213.1"/>
    </source>
</evidence>
<accession>A0ABS0SUB9</accession>